<keyword evidence="1" id="KW-0347">Helicase</keyword>
<proteinExistence type="predicted"/>
<accession>A0A392QTF4</accession>
<evidence type="ECO:0000313" key="2">
    <source>
        <dbReference type="Proteomes" id="UP000265520"/>
    </source>
</evidence>
<dbReference type="GO" id="GO:0006260">
    <property type="term" value="P:DNA replication"/>
    <property type="evidence" value="ECO:0007669"/>
    <property type="project" value="TreeGrafter"/>
</dbReference>
<name>A0A392QTF4_9FABA</name>
<evidence type="ECO:0000313" key="1">
    <source>
        <dbReference type="EMBL" id="MCI27279.1"/>
    </source>
</evidence>
<dbReference type="PANTHER" id="PTHR23274:SF48">
    <property type="entry name" value="ATP-DEPENDENT DNA HELICASE"/>
    <property type="match status" value="1"/>
</dbReference>
<organism evidence="1 2">
    <name type="scientific">Trifolium medium</name>
    <dbReference type="NCBI Taxonomy" id="97028"/>
    <lineage>
        <taxon>Eukaryota</taxon>
        <taxon>Viridiplantae</taxon>
        <taxon>Streptophyta</taxon>
        <taxon>Embryophyta</taxon>
        <taxon>Tracheophyta</taxon>
        <taxon>Spermatophyta</taxon>
        <taxon>Magnoliopsida</taxon>
        <taxon>eudicotyledons</taxon>
        <taxon>Gunneridae</taxon>
        <taxon>Pentapetalae</taxon>
        <taxon>rosids</taxon>
        <taxon>fabids</taxon>
        <taxon>Fabales</taxon>
        <taxon>Fabaceae</taxon>
        <taxon>Papilionoideae</taxon>
        <taxon>50 kb inversion clade</taxon>
        <taxon>NPAAA clade</taxon>
        <taxon>Hologalegina</taxon>
        <taxon>IRL clade</taxon>
        <taxon>Trifolieae</taxon>
        <taxon>Trifolium</taxon>
    </lineage>
</organism>
<sequence>MRLTQGSTPEENKEIEAFSKWLLLIGEGRISEPNDGTAEIEIPKEILITDFEDPIQGIVESTYPDFSNNYKNYEYLLSRAILASTLEIVDSINDYVLGLMP</sequence>
<dbReference type="AlphaFoldDB" id="A0A392QTF4"/>
<reference evidence="1 2" key="1">
    <citation type="journal article" date="2018" name="Front. Plant Sci.">
        <title>Red Clover (Trifolium pratense) and Zigzag Clover (T. medium) - A Picture of Genomic Similarities and Differences.</title>
        <authorList>
            <person name="Dluhosova J."/>
            <person name="Istvanek J."/>
            <person name="Nedelnik J."/>
            <person name="Repkova J."/>
        </authorList>
    </citation>
    <scope>NUCLEOTIDE SEQUENCE [LARGE SCALE GENOMIC DNA]</scope>
    <source>
        <strain evidence="2">cv. 10/8</strain>
        <tissue evidence="1">Leaf</tissue>
    </source>
</reference>
<dbReference type="PANTHER" id="PTHR23274">
    <property type="entry name" value="DNA HELICASE-RELATED"/>
    <property type="match status" value="1"/>
</dbReference>
<keyword evidence="1" id="KW-0547">Nucleotide-binding</keyword>
<feature type="non-terminal residue" evidence="1">
    <location>
        <position position="101"/>
    </location>
</feature>
<keyword evidence="2" id="KW-1185">Reference proteome</keyword>
<keyword evidence="1" id="KW-0378">Hydrolase</keyword>
<protein>
    <submittedName>
        <fullName evidence="1">Helicase-like protein</fullName>
    </submittedName>
</protein>
<dbReference type="GO" id="GO:0004386">
    <property type="term" value="F:helicase activity"/>
    <property type="evidence" value="ECO:0007669"/>
    <property type="project" value="UniProtKB-KW"/>
</dbReference>
<dbReference type="Proteomes" id="UP000265520">
    <property type="component" value="Unassembled WGS sequence"/>
</dbReference>
<comment type="caution">
    <text evidence="1">The sequence shown here is derived from an EMBL/GenBank/DDBJ whole genome shotgun (WGS) entry which is preliminary data.</text>
</comment>
<dbReference type="EMBL" id="LXQA010158391">
    <property type="protein sequence ID" value="MCI27279.1"/>
    <property type="molecule type" value="Genomic_DNA"/>
</dbReference>
<keyword evidence="1" id="KW-0067">ATP-binding</keyword>
<dbReference type="GO" id="GO:0005657">
    <property type="term" value="C:replication fork"/>
    <property type="evidence" value="ECO:0007669"/>
    <property type="project" value="TreeGrafter"/>
</dbReference>